<dbReference type="Pfam" id="PF15580">
    <property type="entry name" value="Imm53"/>
    <property type="match status" value="1"/>
</dbReference>
<organism evidence="1 2">
    <name type="scientific">Hafnia alvei FB1</name>
    <dbReference type="NCBI Taxonomy" id="1453496"/>
    <lineage>
        <taxon>Bacteria</taxon>
        <taxon>Pseudomonadati</taxon>
        <taxon>Pseudomonadota</taxon>
        <taxon>Gammaproteobacteria</taxon>
        <taxon>Enterobacterales</taxon>
        <taxon>Hafniaceae</taxon>
        <taxon>Hafnia</taxon>
    </lineage>
</organism>
<dbReference type="AlphaFoldDB" id="A0A097QZG4"/>
<dbReference type="InterPro" id="IPR028228">
    <property type="entry name" value="Imm53"/>
</dbReference>
<evidence type="ECO:0000313" key="2">
    <source>
        <dbReference type="Proteomes" id="UP000029986"/>
    </source>
</evidence>
<name>A0A097QZG4_HAFAL</name>
<proteinExistence type="predicted"/>
<accession>A0A097QZG4</accession>
<dbReference type="Proteomes" id="UP000029986">
    <property type="component" value="Chromosome"/>
</dbReference>
<dbReference type="HOGENOM" id="CLU_162450_0_0_6"/>
<evidence type="ECO:0008006" key="3">
    <source>
        <dbReference type="Google" id="ProtNLM"/>
    </source>
</evidence>
<protein>
    <recommendedName>
        <fullName evidence="3">Immunity protein 53</fullName>
    </recommendedName>
</protein>
<dbReference type="KEGG" id="hav:AT03_05150"/>
<gene>
    <name evidence="1" type="ORF">AT03_05150</name>
</gene>
<reference evidence="1 2" key="1">
    <citation type="journal article" date="2014" name="Gut Pathog.">
        <title>Gene clusters of Hafnia alvei strain FB1 important in survival and pathogenesis: a draft genome perspective.</title>
        <authorList>
            <person name="Tan J.Y."/>
            <person name="Yin W.F."/>
            <person name="Chan K.G."/>
        </authorList>
    </citation>
    <scope>NUCLEOTIDE SEQUENCE [LARGE SCALE GENOMIC DNA]</scope>
    <source>
        <strain evidence="1 2">FB1</strain>
    </source>
</reference>
<dbReference type="EMBL" id="CP009706">
    <property type="protein sequence ID" value="AIU71835.1"/>
    <property type="molecule type" value="Genomic_DNA"/>
</dbReference>
<keyword evidence="2" id="KW-1185">Reference proteome</keyword>
<dbReference type="PATRIC" id="fig|1453496.5.peg.1024"/>
<evidence type="ECO:0000313" key="1">
    <source>
        <dbReference type="EMBL" id="AIU71835.1"/>
    </source>
</evidence>
<dbReference type="eggNOG" id="ENOG503307X">
    <property type="taxonomic scope" value="Bacteria"/>
</dbReference>
<dbReference type="RefSeq" id="WP_025802878.1">
    <property type="nucleotide sequence ID" value="NZ_CP009706.1"/>
</dbReference>
<dbReference type="OrthoDB" id="3533713at2"/>
<sequence>MDIIKYFQNWYISKCDGEWEHSYGFDIGTIDNPGWKVIINGESNREPLVINIDHGDDDWIIINADAIEFKGYCSPQNLFTILKHAKKWIDKH</sequence>